<feature type="transmembrane region" description="Helical" evidence="1">
    <location>
        <begin position="70"/>
        <end position="93"/>
    </location>
</feature>
<evidence type="ECO:0000259" key="2">
    <source>
        <dbReference type="Pfam" id="PF14219"/>
    </source>
</evidence>
<gene>
    <name evidence="3" type="ORF">JQN70_15035</name>
</gene>
<protein>
    <submittedName>
        <fullName evidence="3">DUF4328 domain-containing protein</fullName>
    </submittedName>
</protein>
<feature type="transmembrane region" description="Helical" evidence="1">
    <location>
        <begin position="105"/>
        <end position="126"/>
    </location>
</feature>
<name>A0ABS2CPG1_9MICO</name>
<comment type="caution">
    <text evidence="3">The sequence shown here is derived from an EMBL/GenBank/DDBJ whole genome shotgun (WGS) entry which is preliminary data.</text>
</comment>
<dbReference type="InterPro" id="IPR025565">
    <property type="entry name" value="DUF4328"/>
</dbReference>
<reference evidence="3" key="1">
    <citation type="submission" date="2021-02" db="EMBL/GenBank/DDBJ databases">
        <title>Phycicoccus sp. MQZ13P-5T, whole genome shotgun sequence.</title>
        <authorList>
            <person name="Tuo L."/>
        </authorList>
    </citation>
    <scope>NUCLEOTIDE SEQUENCE</scope>
    <source>
        <strain evidence="3">MQZ13P-5</strain>
    </source>
</reference>
<keyword evidence="1" id="KW-1133">Transmembrane helix</keyword>
<proteinExistence type="predicted"/>
<organism evidence="3 4">
    <name type="scientific">Phycicoccus sonneratiae</name>
    <dbReference type="NCBI Taxonomy" id="2807628"/>
    <lineage>
        <taxon>Bacteria</taxon>
        <taxon>Bacillati</taxon>
        <taxon>Actinomycetota</taxon>
        <taxon>Actinomycetes</taxon>
        <taxon>Micrococcales</taxon>
        <taxon>Intrasporangiaceae</taxon>
        <taxon>Phycicoccus</taxon>
    </lineage>
</organism>
<dbReference type="Proteomes" id="UP001430172">
    <property type="component" value="Unassembled WGS sequence"/>
</dbReference>
<keyword evidence="1" id="KW-0812">Transmembrane</keyword>
<keyword evidence="1" id="KW-0472">Membrane</keyword>
<dbReference type="Pfam" id="PF14219">
    <property type="entry name" value="DUF4328"/>
    <property type="match status" value="1"/>
</dbReference>
<feature type="transmembrane region" description="Helical" evidence="1">
    <location>
        <begin position="20"/>
        <end position="44"/>
    </location>
</feature>
<accession>A0ABS2CPG1</accession>
<sequence length="235" mass="25031">MLTGTVFPGRTELGTGFAVLGRFLAGLLALDALVGVVGVGLAFWSSSVIGRWLADIEAVDPAEAQRHDDVYLATGVVSALLVLASAVLFVVWLRRAYGSNRVDPAALRFGAGWTIGAWFVPFLNLVRPFGLVRDLGRGLGDRAAGAGLRWLVPAWWAAWLGMNLVNSVSSTLSRRSDDLAPVESLRHLHRWLWLDGVSSAVTAVAGVLAALLVLRVTRALEVGRAERPVPTDAGS</sequence>
<feature type="transmembrane region" description="Helical" evidence="1">
    <location>
        <begin position="191"/>
        <end position="214"/>
    </location>
</feature>
<keyword evidence="4" id="KW-1185">Reference proteome</keyword>
<dbReference type="EMBL" id="JAFDVD010000016">
    <property type="protein sequence ID" value="MBM6401708.1"/>
    <property type="molecule type" value="Genomic_DNA"/>
</dbReference>
<evidence type="ECO:0000313" key="4">
    <source>
        <dbReference type="Proteomes" id="UP001430172"/>
    </source>
</evidence>
<evidence type="ECO:0000313" key="3">
    <source>
        <dbReference type="EMBL" id="MBM6401708.1"/>
    </source>
</evidence>
<feature type="domain" description="DUF4328" evidence="2">
    <location>
        <begin position="57"/>
        <end position="218"/>
    </location>
</feature>
<evidence type="ECO:0000256" key="1">
    <source>
        <dbReference type="SAM" id="Phobius"/>
    </source>
</evidence>